<keyword evidence="3" id="KW-1185">Reference proteome</keyword>
<reference evidence="2" key="1">
    <citation type="journal article" date="2022" name="bioRxiv">
        <title>Sequencing and chromosome-scale assembly of the giantPleurodeles waltlgenome.</title>
        <authorList>
            <person name="Brown T."/>
            <person name="Elewa A."/>
            <person name="Iarovenko S."/>
            <person name="Subramanian E."/>
            <person name="Araus A.J."/>
            <person name="Petzold A."/>
            <person name="Susuki M."/>
            <person name="Suzuki K.-i.T."/>
            <person name="Hayashi T."/>
            <person name="Toyoda A."/>
            <person name="Oliveira C."/>
            <person name="Osipova E."/>
            <person name="Leigh N.D."/>
            <person name="Simon A."/>
            <person name="Yun M.H."/>
        </authorList>
    </citation>
    <scope>NUCLEOTIDE SEQUENCE</scope>
    <source>
        <strain evidence="2">20211129_DDA</strain>
        <tissue evidence="2">Liver</tissue>
    </source>
</reference>
<evidence type="ECO:0000256" key="1">
    <source>
        <dbReference type="SAM" id="MobiDB-lite"/>
    </source>
</evidence>
<dbReference type="EMBL" id="JANPWB010000014">
    <property type="protein sequence ID" value="KAJ1100912.1"/>
    <property type="molecule type" value="Genomic_DNA"/>
</dbReference>
<name>A0AAV7MBL9_PLEWA</name>
<dbReference type="Proteomes" id="UP001066276">
    <property type="component" value="Chromosome 10"/>
</dbReference>
<accession>A0AAV7MBL9</accession>
<feature type="compositionally biased region" description="Basic and acidic residues" evidence="1">
    <location>
        <begin position="107"/>
        <end position="117"/>
    </location>
</feature>
<feature type="compositionally biased region" description="Basic and acidic residues" evidence="1">
    <location>
        <begin position="70"/>
        <end position="81"/>
    </location>
</feature>
<gene>
    <name evidence="2" type="ORF">NDU88_005987</name>
</gene>
<feature type="region of interest" description="Disordered" evidence="1">
    <location>
        <begin position="70"/>
        <end position="117"/>
    </location>
</feature>
<evidence type="ECO:0000313" key="3">
    <source>
        <dbReference type="Proteomes" id="UP001066276"/>
    </source>
</evidence>
<protein>
    <submittedName>
        <fullName evidence="2">Uncharacterized protein</fullName>
    </submittedName>
</protein>
<sequence length="117" mass="12911">MAVEAGEALQDITAGKGGVTKGQMAISTEEWNVAKENDLVLKKVEEKVVHAWKDEDRERSDISDYFKVKGKGQCHEGKKEVDQEDSMQLNPGSNASRKNATGACQESARRGEEPAYR</sequence>
<comment type="caution">
    <text evidence="2">The sequence shown here is derived from an EMBL/GenBank/DDBJ whole genome shotgun (WGS) entry which is preliminary data.</text>
</comment>
<organism evidence="2 3">
    <name type="scientific">Pleurodeles waltl</name>
    <name type="common">Iberian ribbed newt</name>
    <dbReference type="NCBI Taxonomy" id="8319"/>
    <lineage>
        <taxon>Eukaryota</taxon>
        <taxon>Metazoa</taxon>
        <taxon>Chordata</taxon>
        <taxon>Craniata</taxon>
        <taxon>Vertebrata</taxon>
        <taxon>Euteleostomi</taxon>
        <taxon>Amphibia</taxon>
        <taxon>Batrachia</taxon>
        <taxon>Caudata</taxon>
        <taxon>Salamandroidea</taxon>
        <taxon>Salamandridae</taxon>
        <taxon>Pleurodelinae</taxon>
        <taxon>Pleurodeles</taxon>
    </lineage>
</organism>
<evidence type="ECO:0000313" key="2">
    <source>
        <dbReference type="EMBL" id="KAJ1100912.1"/>
    </source>
</evidence>
<dbReference type="AlphaFoldDB" id="A0AAV7MBL9"/>
<proteinExistence type="predicted"/>
<feature type="compositionally biased region" description="Polar residues" evidence="1">
    <location>
        <begin position="86"/>
        <end position="104"/>
    </location>
</feature>